<keyword evidence="3" id="KW-1185">Reference proteome</keyword>
<evidence type="ECO:0000313" key="3">
    <source>
        <dbReference type="Proteomes" id="UP001500945"/>
    </source>
</evidence>
<dbReference type="Proteomes" id="UP001500945">
    <property type="component" value="Unassembled WGS sequence"/>
</dbReference>
<evidence type="ECO:0000259" key="1">
    <source>
        <dbReference type="Pfam" id="PF18899"/>
    </source>
</evidence>
<gene>
    <name evidence="2" type="ORF">GCM10023168_33730</name>
</gene>
<comment type="caution">
    <text evidence="2">The sequence shown here is derived from an EMBL/GenBank/DDBJ whole genome shotgun (WGS) entry which is preliminary data.</text>
</comment>
<feature type="domain" description="DUF5655" evidence="1">
    <location>
        <begin position="38"/>
        <end position="121"/>
    </location>
</feature>
<dbReference type="EMBL" id="BAABGM010000024">
    <property type="protein sequence ID" value="GAA4412171.1"/>
    <property type="molecule type" value="Genomic_DNA"/>
</dbReference>
<dbReference type="RefSeq" id="WP_345208128.1">
    <property type="nucleotide sequence ID" value="NZ_BAABGM010000024.1"/>
</dbReference>
<proteinExistence type="predicted"/>
<reference evidence="3" key="1">
    <citation type="journal article" date="2019" name="Int. J. Syst. Evol. Microbiol.">
        <title>The Global Catalogue of Microorganisms (GCM) 10K type strain sequencing project: providing services to taxonomists for standard genome sequencing and annotation.</title>
        <authorList>
            <consortium name="The Broad Institute Genomics Platform"/>
            <consortium name="The Broad Institute Genome Sequencing Center for Infectious Disease"/>
            <person name="Wu L."/>
            <person name="Ma J."/>
        </authorList>
    </citation>
    <scope>NUCLEOTIDE SEQUENCE [LARGE SCALE GENOMIC DNA]</scope>
    <source>
        <strain evidence="3">JCM 17809</strain>
    </source>
</reference>
<dbReference type="InterPro" id="IPR043714">
    <property type="entry name" value="DUF5655"/>
</dbReference>
<organism evidence="2 3">
    <name type="scientific">Fodinibacter luteus</name>
    <dbReference type="NCBI Taxonomy" id="552064"/>
    <lineage>
        <taxon>Bacteria</taxon>
        <taxon>Bacillati</taxon>
        <taxon>Actinomycetota</taxon>
        <taxon>Actinomycetes</taxon>
        <taxon>Micrococcales</taxon>
        <taxon>Intrasporangiaceae</taxon>
        <taxon>Fodinibacter (ex Wang et al. 2009)</taxon>
    </lineage>
</organism>
<evidence type="ECO:0000313" key="2">
    <source>
        <dbReference type="EMBL" id="GAA4412171.1"/>
    </source>
</evidence>
<protein>
    <recommendedName>
        <fullName evidence="1">DUF5655 domain-containing protein</fullName>
    </recommendedName>
</protein>
<accession>A0ABP8KQW7</accession>
<dbReference type="Pfam" id="PF18899">
    <property type="entry name" value="DUF5655"/>
    <property type="match status" value="1"/>
</dbReference>
<sequence>MGAAADGPRDAEDLLAGSDLGLAVLARVRSALAPHPGATERTTRSQVAFRGRRGFAYLWRPRQYLGDAAAEVALSLALPYRVESPRWKEVVHPAPTTWMHHLEVGSPDDVDDEVVGWLREAAGAAGA</sequence>
<name>A0ABP8KQW7_9MICO</name>